<sequence>MYNQEDMRKLFKLAIILLLCSEMQPSDTQLDSYEDRILYYRSDNNATIATLDSSKYHASIRLKEKDGRYGAGHICSGALIAPSVVLTAASCVYNYADNKPYHPSELKVVLGSVTRYQRHEQTLIYSVTHSYQQQTFDAIKLRDNLAILMLERDVPEMSANIKPITLQAYNTNWYGKAGDKQFKVTTWLQTHEGLFLNPLMFLDAKKMDSEECLKLYGPVYAAGMLCMSTAESGMIHDIGSPLFLENKLIGVMSFSDGAKGPAIYTDVTYHSKWIREMIGDGRNKNSSVWGMLGFLALTWLALKRTKYFKSS</sequence>
<dbReference type="GO" id="GO:0006508">
    <property type="term" value="P:proteolysis"/>
    <property type="evidence" value="ECO:0007669"/>
    <property type="project" value="UniProtKB-KW"/>
</dbReference>
<proteinExistence type="predicted"/>
<keyword evidence="1" id="KW-0645">Protease</keyword>
<protein>
    <recommendedName>
        <fullName evidence="7">Peptidase S1 domain-containing protein</fullName>
    </recommendedName>
</protein>
<dbReference type="PANTHER" id="PTHR24276:SF91">
    <property type="entry name" value="AT26814P-RELATED"/>
    <property type="match status" value="1"/>
</dbReference>
<name>A0A1I8M1U1_MUSDO</name>
<dbReference type="AlphaFoldDB" id="A0A1I8M1U1"/>
<keyword evidence="4" id="KW-1015">Disulfide bond</keyword>
<gene>
    <name evidence="8" type="primary">101893206</name>
</gene>
<evidence type="ECO:0000256" key="3">
    <source>
        <dbReference type="ARBA" id="ARBA00022825"/>
    </source>
</evidence>
<dbReference type="InterPro" id="IPR050430">
    <property type="entry name" value="Peptidase_S1"/>
</dbReference>
<keyword evidence="5" id="KW-1133">Transmembrane helix</keyword>
<keyword evidence="2" id="KW-0378">Hydrolase</keyword>
<feature type="signal peptide" evidence="6">
    <location>
        <begin position="1"/>
        <end position="28"/>
    </location>
</feature>
<dbReference type="InterPro" id="IPR043504">
    <property type="entry name" value="Peptidase_S1_PA_chymotrypsin"/>
</dbReference>
<dbReference type="OrthoDB" id="8033859at2759"/>
<feature type="chain" id="PRO_5044559734" description="Peptidase S1 domain-containing protein" evidence="6">
    <location>
        <begin position="29"/>
        <end position="311"/>
    </location>
</feature>
<dbReference type="Gene3D" id="2.40.10.10">
    <property type="entry name" value="Trypsin-like serine proteases"/>
    <property type="match status" value="1"/>
</dbReference>
<organism evidence="8">
    <name type="scientific">Musca domestica</name>
    <name type="common">House fly</name>
    <dbReference type="NCBI Taxonomy" id="7370"/>
    <lineage>
        <taxon>Eukaryota</taxon>
        <taxon>Metazoa</taxon>
        <taxon>Ecdysozoa</taxon>
        <taxon>Arthropoda</taxon>
        <taxon>Hexapoda</taxon>
        <taxon>Insecta</taxon>
        <taxon>Pterygota</taxon>
        <taxon>Neoptera</taxon>
        <taxon>Endopterygota</taxon>
        <taxon>Diptera</taxon>
        <taxon>Brachycera</taxon>
        <taxon>Muscomorpha</taxon>
        <taxon>Muscoidea</taxon>
        <taxon>Muscidae</taxon>
        <taxon>Musca</taxon>
    </lineage>
</organism>
<accession>A0A1I8M1U1</accession>
<dbReference type="VEuPathDB" id="VectorBase:MDOMA2_004285"/>
<keyword evidence="5" id="KW-0472">Membrane</keyword>
<evidence type="ECO:0000256" key="5">
    <source>
        <dbReference type="SAM" id="Phobius"/>
    </source>
</evidence>
<evidence type="ECO:0000313" key="8">
    <source>
        <dbReference type="EnsemblMetazoa" id="MDOA000380-PA"/>
    </source>
</evidence>
<keyword evidence="5" id="KW-0812">Transmembrane</keyword>
<evidence type="ECO:0000256" key="4">
    <source>
        <dbReference type="ARBA" id="ARBA00023157"/>
    </source>
</evidence>
<feature type="transmembrane region" description="Helical" evidence="5">
    <location>
        <begin position="286"/>
        <end position="302"/>
    </location>
</feature>
<dbReference type="SUPFAM" id="SSF50494">
    <property type="entry name" value="Trypsin-like serine proteases"/>
    <property type="match status" value="1"/>
</dbReference>
<dbReference type="GO" id="GO:0004252">
    <property type="term" value="F:serine-type endopeptidase activity"/>
    <property type="evidence" value="ECO:0007669"/>
    <property type="project" value="InterPro"/>
</dbReference>
<evidence type="ECO:0000256" key="2">
    <source>
        <dbReference type="ARBA" id="ARBA00022801"/>
    </source>
</evidence>
<feature type="domain" description="Peptidase S1" evidence="7">
    <location>
        <begin position="37"/>
        <end position="279"/>
    </location>
</feature>
<dbReference type="VEuPathDB" id="VectorBase:MDOA000380"/>
<reference evidence="8" key="1">
    <citation type="submission" date="2020-05" db="UniProtKB">
        <authorList>
            <consortium name="EnsemblMetazoa"/>
        </authorList>
    </citation>
    <scope>IDENTIFICATION</scope>
    <source>
        <strain evidence="8">Aabys</strain>
    </source>
</reference>
<dbReference type="EnsemblMetazoa" id="MDOA000380-RA">
    <property type="protein sequence ID" value="MDOA000380-PA"/>
    <property type="gene ID" value="MDOA000380"/>
</dbReference>
<evidence type="ECO:0000256" key="6">
    <source>
        <dbReference type="SAM" id="SignalP"/>
    </source>
</evidence>
<evidence type="ECO:0000259" key="7">
    <source>
        <dbReference type="PROSITE" id="PS50240"/>
    </source>
</evidence>
<dbReference type="eggNOG" id="ENOG502TCTP">
    <property type="taxonomic scope" value="Eukaryota"/>
</dbReference>
<dbReference type="PANTHER" id="PTHR24276">
    <property type="entry name" value="POLYSERASE-RELATED"/>
    <property type="match status" value="1"/>
</dbReference>
<dbReference type="PROSITE" id="PS50240">
    <property type="entry name" value="TRYPSIN_DOM"/>
    <property type="match status" value="1"/>
</dbReference>
<keyword evidence="6" id="KW-0732">Signal</keyword>
<dbReference type="Pfam" id="PF00089">
    <property type="entry name" value="Trypsin"/>
    <property type="match status" value="1"/>
</dbReference>
<dbReference type="InterPro" id="IPR009003">
    <property type="entry name" value="Peptidase_S1_PA"/>
</dbReference>
<dbReference type="InterPro" id="IPR001254">
    <property type="entry name" value="Trypsin_dom"/>
</dbReference>
<evidence type="ECO:0000256" key="1">
    <source>
        <dbReference type="ARBA" id="ARBA00022670"/>
    </source>
</evidence>
<dbReference type="SMART" id="SM00020">
    <property type="entry name" value="Tryp_SPc"/>
    <property type="match status" value="1"/>
</dbReference>
<keyword evidence="3" id="KW-0720">Serine protease</keyword>